<organism evidence="4 5">
    <name type="scientific">Bifidobacterium leontopitheci</name>
    <dbReference type="NCBI Taxonomy" id="2650774"/>
    <lineage>
        <taxon>Bacteria</taxon>
        <taxon>Bacillati</taxon>
        <taxon>Actinomycetota</taxon>
        <taxon>Actinomycetes</taxon>
        <taxon>Bifidobacteriales</taxon>
        <taxon>Bifidobacteriaceae</taxon>
        <taxon>Bifidobacterium</taxon>
    </lineage>
</organism>
<evidence type="ECO:0000313" key="4">
    <source>
        <dbReference type="EMBL" id="KAB7790804.1"/>
    </source>
</evidence>
<evidence type="ECO:0000256" key="2">
    <source>
        <dbReference type="ARBA" id="ARBA00023141"/>
    </source>
</evidence>
<dbReference type="PANTHER" id="PTHR21089:SF1">
    <property type="entry name" value="BIFUNCTIONAL 3-DEHYDROQUINATE DEHYDRATASE_SHIKIMATE DEHYDROGENASE, CHLOROPLASTIC"/>
    <property type="match status" value="1"/>
</dbReference>
<dbReference type="InterPro" id="IPR022893">
    <property type="entry name" value="Shikimate_DH_fam"/>
</dbReference>
<dbReference type="GO" id="GO:0004764">
    <property type="term" value="F:shikimate 3-dehydrogenase (NADP+) activity"/>
    <property type="evidence" value="ECO:0007669"/>
    <property type="project" value="InterPro"/>
</dbReference>
<keyword evidence="2" id="KW-0057">Aromatic amino acid biosynthesis</keyword>
<dbReference type="SUPFAM" id="SSF53223">
    <property type="entry name" value="Aminoacid dehydrogenase-like, N-terminal domain"/>
    <property type="match status" value="1"/>
</dbReference>
<dbReference type="SUPFAM" id="SSF51735">
    <property type="entry name" value="NAD(P)-binding Rossmann-fold domains"/>
    <property type="match status" value="1"/>
</dbReference>
<dbReference type="InterPro" id="IPR036291">
    <property type="entry name" value="NAD(P)-bd_dom_sf"/>
</dbReference>
<dbReference type="AlphaFoldDB" id="A0A6I1GGM2"/>
<feature type="domain" description="Shikimate dehydrogenase substrate binding N-terminal" evidence="3">
    <location>
        <begin position="10"/>
        <end position="91"/>
    </location>
</feature>
<keyword evidence="2" id="KW-0028">Amino-acid biosynthesis</keyword>
<dbReference type="Gene3D" id="3.40.50.720">
    <property type="entry name" value="NAD(P)-binding Rossmann-like Domain"/>
    <property type="match status" value="1"/>
</dbReference>
<dbReference type="GO" id="GO:0009073">
    <property type="term" value="P:aromatic amino acid family biosynthetic process"/>
    <property type="evidence" value="ECO:0007669"/>
    <property type="project" value="UniProtKB-KW"/>
</dbReference>
<evidence type="ECO:0000259" key="3">
    <source>
        <dbReference type="Pfam" id="PF08501"/>
    </source>
</evidence>
<dbReference type="GO" id="GO:0019632">
    <property type="term" value="P:shikimate metabolic process"/>
    <property type="evidence" value="ECO:0007669"/>
    <property type="project" value="TreeGrafter"/>
</dbReference>
<dbReference type="GO" id="GO:0050661">
    <property type="term" value="F:NADP binding"/>
    <property type="evidence" value="ECO:0007669"/>
    <property type="project" value="TreeGrafter"/>
</dbReference>
<gene>
    <name evidence="4" type="ORF">F7D09_0720</name>
</gene>
<accession>A0A6I1GGM2</accession>
<dbReference type="PANTHER" id="PTHR21089">
    <property type="entry name" value="SHIKIMATE DEHYDROGENASE"/>
    <property type="match status" value="1"/>
</dbReference>
<dbReference type="Proteomes" id="UP000441772">
    <property type="component" value="Unassembled WGS sequence"/>
</dbReference>
<protein>
    <submittedName>
        <fullName evidence="4">Shikimate dehydrogenase</fullName>
    </submittedName>
</protein>
<dbReference type="Gene3D" id="3.40.50.10860">
    <property type="entry name" value="Leucine Dehydrogenase, chain A, domain 1"/>
    <property type="match status" value="1"/>
</dbReference>
<proteinExistence type="predicted"/>
<dbReference type="InterPro" id="IPR046346">
    <property type="entry name" value="Aminoacid_DH-like_N_sf"/>
</dbReference>
<dbReference type="EMBL" id="WBVT01000007">
    <property type="protein sequence ID" value="KAB7790804.1"/>
    <property type="molecule type" value="Genomic_DNA"/>
</dbReference>
<sequence length="315" mass="33517">MTQINQRCAVLGKPIAHSLSPVLHMAAYRALGLDDWSYGRHEVGEDDLDGFLRGLDPSWRGLSLTMPLKKTIQPYGTPADYWADQLKVANTAVFDWSKPGSQEGLPHIDLYNTDVPGIIYAIQHACDVTQRQTLLDHAATAAVIGNGNTAESALSAICAMFGASDATDRNATVIARHPGRNTDIAGIVAAQGDGGIGYAETHLDHAADVLAGSDIVVSTIPGRAADGIAEAIMDDTAFTPRGVLLDVVYDPRPSALIVAWRSKGGIAIGGEEMLLYQAILQVKLMTGKQGERRLQGGDAVATLEPPMRKALEEVL</sequence>
<evidence type="ECO:0000256" key="1">
    <source>
        <dbReference type="ARBA" id="ARBA00004871"/>
    </source>
</evidence>
<dbReference type="CDD" id="cd01065">
    <property type="entry name" value="NAD_bind_Shikimate_DH"/>
    <property type="match status" value="1"/>
</dbReference>
<dbReference type="GO" id="GO:0009423">
    <property type="term" value="P:chorismate biosynthetic process"/>
    <property type="evidence" value="ECO:0007669"/>
    <property type="project" value="TreeGrafter"/>
</dbReference>
<comment type="pathway">
    <text evidence="1">Metabolic intermediate biosynthesis; chorismate biosynthesis; chorismate from D-erythrose 4-phosphate and phosphoenolpyruvate: step 4/7.</text>
</comment>
<dbReference type="RefSeq" id="WP_152234071.1">
    <property type="nucleotide sequence ID" value="NZ_JBHSKZ010000001.1"/>
</dbReference>
<name>A0A6I1GGM2_9BIFI</name>
<dbReference type="GO" id="GO:0005829">
    <property type="term" value="C:cytosol"/>
    <property type="evidence" value="ECO:0007669"/>
    <property type="project" value="TreeGrafter"/>
</dbReference>
<keyword evidence="5" id="KW-1185">Reference proteome</keyword>
<comment type="caution">
    <text evidence="4">The sequence shown here is derived from an EMBL/GenBank/DDBJ whole genome shotgun (WGS) entry which is preliminary data.</text>
</comment>
<reference evidence="4 5" key="1">
    <citation type="submission" date="2019-09" db="EMBL/GenBank/DDBJ databases">
        <title>Characterization of the phylogenetic diversity of two novel species belonging to the genus Bifidobacterium: Bifidobacterium cebidarum sp. nov. and Bifidobacterium leontopitheci sp. nov.</title>
        <authorList>
            <person name="Lugli G.A."/>
            <person name="Duranti S."/>
            <person name="Milani C."/>
            <person name="Turroni F."/>
            <person name="Ventura M."/>
        </authorList>
    </citation>
    <scope>NUCLEOTIDE SEQUENCE [LARGE SCALE GENOMIC DNA]</scope>
    <source>
        <strain evidence="4 5">LMG 31471</strain>
    </source>
</reference>
<dbReference type="InterPro" id="IPR013708">
    <property type="entry name" value="Shikimate_DH-bd_N"/>
</dbReference>
<dbReference type="Pfam" id="PF08501">
    <property type="entry name" value="Shikimate_dh_N"/>
    <property type="match status" value="1"/>
</dbReference>
<evidence type="ECO:0000313" key="5">
    <source>
        <dbReference type="Proteomes" id="UP000441772"/>
    </source>
</evidence>